<comment type="subcellular location">
    <subcellularLocation>
        <location evidence="1">Cell membrane</location>
        <topology evidence="1">Multi-pass membrane protein</topology>
    </subcellularLocation>
</comment>
<gene>
    <name evidence="10" type="ORF">ENS82_07990</name>
</gene>
<dbReference type="SUPFAM" id="SSF56317">
    <property type="entry name" value="Carbon-nitrogen hydrolase"/>
    <property type="match status" value="1"/>
</dbReference>
<evidence type="ECO:0000313" key="10">
    <source>
        <dbReference type="EMBL" id="HFG20643.1"/>
    </source>
</evidence>
<feature type="transmembrane region" description="Helical" evidence="8">
    <location>
        <begin position="157"/>
        <end position="184"/>
    </location>
</feature>
<keyword evidence="7" id="KW-0012">Acyltransferase</keyword>
<dbReference type="Pfam" id="PF00795">
    <property type="entry name" value="CN_hydrolase"/>
    <property type="match status" value="1"/>
</dbReference>
<comment type="caution">
    <text evidence="10">The sequence shown here is derived from an EMBL/GenBank/DDBJ whole genome shotgun (WGS) entry which is preliminary data.</text>
</comment>
<dbReference type="GO" id="GO:0042158">
    <property type="term" value="P:lipoprotein biosynthetic process"/>
    <property type="evidence" value="ECO:0007669"/>
    <property type="project" value="InterPro"/>
</dbReference>
<dbReference type="InterPro" id="IPR036526">
    <property type="entry name" value="C-N_Hydrolase_sf"/>
</dbReference>
<feature type="domain" description="CN hydrolase" evidence="9">
    <location>
        <begin position="242"/>
        <end position="469"/>
    </location>
</feature>
<protein>
    <submittedName>
        <fullName evidence="10">Nitrilase</fullName>
    </submittedName>
</protein>
<keyword evidence="2" id="KW-1003">Cell membrane</keyword>
<evidence type="ECO:0000256" key="1">
    <source>
        <dbReference type="ARBA" id="ARBA00004651"/>
    </source>
</evidence>
<reference evidence="10" key="1">
    <citation type="journal article" date="2020" name="mSystems">
        <title>Genome- and Community-Level Interaction Insights into Carbon Utilization and Element Cycling Functions of Hydrothermarchaeota in Hydrothermal Sediment.</title>
        <authorList>
            <person name="Zhou Z."/>
            <person name="Liu Y."/>
            <person name="Xu W."/>
            <person name="Pan J."/>
            <person name="Luo Z.H."/>
            <person name="Li M."/>
        </authorList>
    </citation>
    <scope>NUCLEOTIDE SEQUENCE [LARGE SCALE GENOMIC DNA]</scope>
    <source>
        <strain evidence="10">SpSt-524</strain>
    </source>
</reference>
<feature type="transmembrane region" description="Helical" evidence="8">
    <location>
        <begin position="482"/>
        <end position="500"/>
    </location>
</feature>
<keyword evidence="6 8" id="KW-0472">Membrane</keyword>
<organism evidence="10">
    <name type="scientific">Meiothermus ruber</name>
    <dbReference type="NCBI Taxonomy" id="277"/>
    <lineage>
        <taxon>Bacteria</taxon>
        <taxon>Thermotogati</taxon>
        <taxon>Deinococcota</taxon>
        <taxon>Deinococci</taxon>
        <taxon>Thermales</taxon>
        <taxon>Thermaceae</taxon>
        <taxon>Meiothermus</taxon>
    </lineage>
</organism>
<evidence type="ECO:0000259" key="9">
    <source>
        <dbReference type="PROSITE" id="PS50263"/>
    </source>
</evidence>
<dbReference type="InterPro" id="IPR003010">
    <property type="entry name" value="C-N_Hydrolase"/>
</dbReference>
<keyword evidence="3" id="KW-0808">Transferase</keyword>
<sequence length="506" mass="55358">MTPSIAKPAVRTPWNAQSWLSLLLGTALLPFATLYTIIPVAAWLAPVFLLRFSRTQPLAVALPVVVLAQVLGTFGTLRTDYFDPPMSPAMLAGFCLGYGLLLALPYIADRLLAQRLFGRGLVLAFPLALTTLHWLLSFSPFPTWGSPAYTQVGNLPLVQLVSLTGLWGLVFLMAWLASAVNAAWEERFSADGLRRYALPFVLVLVAVLLYGGARLAFAPTPQTVRVAGLAPNPQLWSYPPVQQIAAASQLERDAFRQKVQPGLQDLFTRTELEARAGAKLVVWAETAAWVVQEDEAVVLERARRVAQQEGIYLQVGMGVINRTPSHPYATNYSLLFDPQGRVLWNYHKAYPVPIGDAAEIEPGERAVPIVDTPLGRWAGIICFDGNTLSFVRQAGQARVDVMLIPADDWRQNRFDHAHSHFFRAVENGFSLVRPTAKGYSVATDAYGRMLASTDYFATSQPTIIANVPTKGVSTLYAQIGDVLAYLAVAGLAVLLGLAVYRERGRA</sequence>
<evidence type="ECO:0000256" key="4">
    <source>
        <dbReference type="ARBA" id="ARBA00022692"/>
    </source>
</evidence>
<dbReference type="GO" id="GO:0005886">
    <property type="term" value="C:plasma membrane"/>
    <property type="evidence" value="ECO:0007669"/>
    <property type="project" value="UniProtKB-SubCell"/>
</dbReference>
<evidence type="ECO:0000256" key="2">
    <source>
        <dbReference type="ARBA" id="ARBA00022475"/>
    </source>
</evidence>
<proteinExistence type="predicted"/>
<dbReference type="PANTHER" id="PTHR38686:SF1">
    <property type="entry name" value="APOLIPOPROTEIN N-ACYLTRANSFERASE"/>
    <property type="match status" value="1"/>
</dbReference>
<evidence type="ECO:0000256" key="8">
    <source>
        <dbReference type="SAM" id="Phobius"/>
    </source>
</evidence>
<feature type="transmembrane region" description="Helical" evidence="8">
    <location>
        <begin position="196"/>
        <end position="217"/>
    </location>
</feature>
<dbReference type="PROSITE" id="PS50263">
    <property type="entry name" value="CN_HYDROLASE"/>
    <property type="match status" value="1"/>
</dbReference>
<feature type="transmembrane region" description="Helical" evidence="8">
    <location>
        <begin position="20"/>
        <end position="45"/>
    </location>
</feature>
<evidence type="ECO:0000256" key="6">
    <source>
        <dbReference type="ARBA" id="ARBA00023136"/>
    </source>
</evidence>
<dbReference type="Gene3D" id="3.60.110.10">
    <property type="entry name" value="Carbon-nitrogen hydrolase"/>
    <property type="match status" value="1"/>
</dbReference>
<dbReference type="PANTHER" id="PTHR38686">
    <property type="entry name" value="APOLIPOPROTEIN N-ACYLTRANSFERASE"/>
    <property type="match status" value="1"/>
</dbReference>
<dbReference type="EMBL" id="DSWI01000016">
    <property type="protein sequence ID" value="HFG20643.1"/>
    <property type="molecule type" value="Genomic_DNA"/>
</dbReference>
<dbReference type="AlphaFoldDB" id="A0A7C3HX75"/>
<evidence type="ECO:0000256" key="7">
    <source>
        <dbReference type="ARBA" id="ARBA00023315"/>
    </source>
</evidence>
<name>A0A7C3HX75_MEIRU</name>
<keyword evidence="4 8" id="KW-0812">Transmembrane</keyword>
<evidence type="ECO:0000256" key="5">
    <source>
        <dbReference type="ARBA" id="ARBA00022989"/>
    </source>
</evidence>
<feature type="transmembrane region" description="Helical" evidence="8">
    <location>
        <begin position="120"/>
        <end position="137"/>
    </location>
</feature>
<feature type="transmembrane region" description="Helical" evidence="8">
    <location>
        <begin position="89"/>
        <end position="108"/>
    </location>
</feature>
<dbReference type="GO" id="GO:0016410">
    <property type="term" value="F:N-acyltransferase activity"/>
    <property type="evidence" value="ECO:0007669"/>
    <property type="project" value="InterPro"/>
</dbReference>
<evidence type="ECO:0000256" key="3">
    <source>
        <dbReference type="ARBA" id="ARBA00022679"/>
    </source>
</evidence>
<feature type="transmembrane region" description="Helical" evidence="8">
    <location>
        <begin position="57"/>
        <end position="77"/>
    </location>
</feature>
<keyword evidence="5 8" id="KW-1133">Transmembrane helix</keyword>
<dbReference type="InterPro" id="IPR004563">
    <property type="entry name" value="Apolipo_AcylTrfase"/>
</dbReference>
<accession>A0A7C3HX75</accession>